<dbReference type="AlphaFoldDB" id="A0A5C8NQ82"/>
<dbReference type="OrthoDB" id="9801841at2"/>
<dbReference type="PANTHER" id="PTHR43081:SF1">
    <property type="entry name" value="ADENYLATE CYCLASE, TERMINAL-DIFFERENTIATION SPECIFIC"/>
    <property type="match status" value="1"/>
</dbReference>
<dbReference type="EMBL" id="VDUX01000001">
    <property type="protein sequence ID" value="TXL63031.1"/>
    <property type="molecule type" value="Genomic_DNA"/>
</dbReference>
<dbReference type="GO" id="GO:0009190">
    <property type="term" value="P:cyclic nucleotide biosynthetic process"/>
    <property type="evidence" value="ECO:0007669"/>
    <property type="project" value="InterPro"/>
</dbReference>
<dbReference type="PROSITE" id="PS50125">
    <property type="entry name" value="GUANYLATE_CYCLASE_2"/>
    <property type="match status" value="1"/>
</dbReference>
<evidence type="ECO:0000259" key="2">
    <source>
        <dbReference type="PROSITE" id="PS50125"/>
    </source>
</evidence>
<accession>A0A5C8NQ82</accession>
<organism evidence="3 4">
    <name type="scientific">Aeromicrobium terrae</name>
    <dbReference type="NCBI Taxonomy" id="2498846"/>
    <lineage>
        <taxon>Bacteria</taxon>
        <taxon>Bacillati</taxon>
        <taxon>Actinomycetota</taxon>
        <taxon>Actinomycetes</taxon>
        <taxon>Propionibacteriales</taxon>
        <taxon>Nocardioidaceae</taxon>
        <taxon>Aeromicrobium</taxon>
    </lineage>
</organism>
<dbReference type="Gene3D" id="3.30.70.1230">
    <property type="entry name" value="Nucleotide cyclase"/>
    <property type="match status" value="1"/>
</dbReference>
<dbReference type="SMART" id="SM00044">
    <property type="entry name" value="CYCc"/>
    <property type="match status" value="1"/>
</dbReference>
<dbReference type="Proteomes" id="UP000321571">
    <property type="component" value="Unassembled WGS sequence"/>
</dbReference>
<sequence length="273" mass="30088">MLVAVVVLSLLLVAVTGLLVVTRRRLAKAEHEVQRLTEVARRQGRSQPRRERRAQRVKAVVETAVETAALVRDHGVSGLLMSSMEDFSRWTQEDRTEIAKLAGPDGAVTIMFSDIEDSTHLNETLGDKQWVKVLSAHDKVVHDRVSAFGGHIVKSQGDGFMMAFREPADAVRAGISIQDAIEESNDRRLRRTPIRVRVGIHCGTAIERDGDLFGRNVAMAARVASQARGGEILVSDDIRVALKDVEDVVLVDGRDTELKGLPGVHRLWEVAVL</sequence>
<keyword evidence="4" id="KW-1185">Reference proteome</keyword>
<gene>
    <name evidence="3" type="ORF">FHP06_02010</name>
</gene>
<dbReference type="InterPro" id="IPR001054">
    <property type="entry name" value="A/G_cyclase"/>
</dbReference>
<comment type="similarity">
    <text evidence="1">Belongs to the adenylyl cyclase class-3 family.</text>
</comment>
<protein>
    <submittedName>
        <fullName evidence="3">Adenylate/guanylate cyclase domain-containing protein</fullName>
    </submittedName>
</protein>
<dbReference type="CDD" id="cd07302">
    <property type="entry name" value="CHD"/>
    <property type="match status" value="1"/>
</dbReference>
<feature type="domain" description="Guanylate cyclase" evidence="2">
    <location>
        <begin position="109"/>
        <end position="224"/>
    </location>
</feature>
<dbReference type="InterPro" id="IPR029787">
    <property type="entry name" value="Nucleotide_cyclase"/>
</dbReference>
<dbReference type="GO" id="GO:0004016">
    <property type="term" value="F:adenylate cyclase activity"/>
    <property type="evidence" value="ECO:0007669"/>
    <property type="project" value="UniProtKB-ARBA"/>
</dbReference>
<evidence type="ECO:0000313" key="4">
    <source>
        <dbReference type="Proteomes" id="UP000321571"/>
    </source>
</evidence>
<proteinExistence type="inferred from homology"/>
<dbReference type="GO" id="GO:0035556">
    <property type="term" value="P:intracellular signal transduction"/>
    <property type="evidence" value="ECO:0007669"/>
    <property type="project" value="InterPro"/>
</dbReference>
<evidence type="ECO:0000256" key="1">
    <source>
        <dbReference type="ARBA" id="ARBA00005381"/>
    </source>
</evidence>
<dbReference type="Pfam" id="PF00211">
    <property type="entry name" value="Guanylate_cyc"/>
    <property type="match status" value="1"/>
</dbReference>
<evidence type="ECO:0000313" key="3">
    <source>
        <dbReference type="EMBL" id="TXL63031.1"/>
    </source>
</evidence>
<name>A0A5C8NQ82_9ACTN</name>
<reference evidence="3 4" key="1">
    <citation type="submission" date="2019-06" db="EMBL/GenBank/DDBJ databases">
        <title>Aeromicrobium sp. nov., isolated from a maize field.</title>
        <authorList>
            <person name="Lin S.-Y."/>
            <person name="Tsai C.-F."/>
            <person name="Young C.-C."/>
        </authorList>
    </citation>
    <scope>NUCLEOTIDE SEQUENCE [LARGE SCALE GENOMIC DNA]</scope>
    <source>
        <strain evidence="3 4">CC-CFT486</strain>
    </source>
</reference>
<comment type="caution">
    <text evidence="3">The sequence shown here is derived from an EMBL/GenBank/DDBJ whole genome shotgun (WGS) entry which is preliminary data.</text>
</comment>
<dbReference type="RefSeq" id="WP_147683276.1">
    <property type="nucleotide sequence ID" value="NZ_VDUX01000001.1"/>
</dbReference>
<dbReference type="InterPro" id="IPR050697">
    <property type="entry name" value="Adenylyl/Guanylyl_Cyclase_3/4"/>
</dbReference>
<dbReference type="SUPFAM" id="SSF55073">
    <property type="entry name" value="Nucleotide cyclase"/>
    <property type="match status" value="1"/>
</dbReference>
<dbReference type="PANTHER" id="PTHR43081">
    <property type="entry name" value="ADENYLATE CYCLASE, TERMINAL-DIFFERENTIATION SPECIFIC-RELATED"/>
    <property type="match status" value="1"/>
</dbReference>